<dbReference type="PROSITE" id="PS51197">
    <property type="entry name" value="HTH_RRF2_2"/>
    <property type="match status" value="1"/>
</dbReference>
<dbReference type="EMBL" id="QUNS01000003">
    <property type="protein sequence ID" value="REH52631.1"/>
    <property type="molecule type" value="Genomic_DNA"/>
</dbReference>
<accession>A0A3E0I1Z9</accession>
<dbReference type="Gene3D" id="1.10.10.10">
    <property type="entry name" value="Winged helix-like DNA-binding domain superfamily/Winged helix DNA-binding domain"/>
    <property type="match status" value="1"/>
</dbReference>
<dbReference type="GO" id="GO:0005829">
    <property type="term" value="C:cytosol"/>
    <property type="evidence" value="ECO:0007669"/>
    <property type="project" value="TreeGrafter"/>
</dbReference>
<keyword evidence="2" id="KW-1185">Reference proteome</keyword>
<gene>
    <name evidence="1" type="ORF">C7448_103370</name>
</gene>
<protein>
    <submittedName>
        <fullName evidence="1">BadM/Rrf2 family transcriptional regulator</fullName>
    </submittedName>
</protein>
<dbReference type="GO" id="GO:0003700">
    <property type="term" value="F:DNA-binding transcription factor activity"/>
    <property type="evidence" value="ECO:0007669"/>
    <property type="project" value="TreeGrafter"/>
</dbReference>
<dbReference type="Pfam" id="PF02082">
    <property type="entry name" value="Rrf2"/>
    <property type="match status" value="1"/>
</dbReference>
<evidence type="ECO:0000313" key="1">
    <source>
        <dbReference type="EMBL" id="REH52631.1"/>
    </source>
</evidence>
<dbReference type="InterPro" id="IPR036388">
    <property type="entry name" value="WH-like_DNA-bd_sf"/>
</dbReference>
<dbReference type="PANTHER" id="PTHR33221:SF14">
    <property type="entry name" value="HTH-TYPE TRANSCRIPTIONAL REGULATOR AQ_268-RELATED"/>
    <property type="match status" value="1"/>
</dbReference>
<comment type="caution">
    <text evidence="1">The sequence shown here is derived from an EMBL/GenBank/DDBJ whole genome shotgun (WGS) entry which is preliminary data.</text>
</comment>
<dbReference type="SUPFAM" id="SSF46785">
    <property type="entry name" value="Winged helix' DNA-binding domain"/>
    <property type="match status" value="1"/>
</dbReference>
<proteinExistence type="predicted"/>
<dbReference type="InterPro" id="IPR000944">
    <property type="entry name" value="Tscrpt_reg_Rrf2"/>
</dbReference>
<dbReference type="PANTHER" id="PTHR33221">
    <property type="entry name" value="WINGED HELIX-TURN-HELIX TRANSCRIPTIONAL REGULATOR, RRF2 FAMILY"/>
    <property type="match status" value="1"/>
</dbReference>
<dbReference type="AlphaFoldDB" id="A0A3E0I1Z9"/>
<organism evidence="1 2">
    <name type="scientific">Tenacibaculum gallaicum</name>
    <dbReference type="NCBI Taxonomy" id="561505"/>
    <lineage>
        <taxon>Bacteria</taxon>
        <taxon>Pseudomonadati</taxon>
        <taxon>Bacteroidota</taxon>
        <taxon>Flavobacteriia</taxon>
        <taxon>Flavobacteriales</taxon>
        <taxon>Flavobacteriaceae</taxon>
        <taxon>Tenacibaculum</taxon>
    </lineage>
</organism>
<dbReference type="Proteomes" id="UP000256884">
    <property type="component" value="Unassembled WGS sequence"/>
</dbReference>
<dbReference type="NCBIfam" id="TIGR00738">
    <property type="entry name" value="rrf2_super"/>
    <property type="match status" value="1"/>
</dbReference>
<reference evidence="1 2" key="1">
    <citation type="submission" date="2018-08" db="EMBL/GenBank/DDBJ databases">
        <title>Genomic Encyclopedia of Type Strains, Phase IV (KMG-IV): sequencing the most valuable type-strain genomes for metagenomic binning, comparative biology and taxonomic classification.</title>
        <authorList>
            <person name="Goeker M."/>
        </authorList>
    </citation>
    <scope>NUCLEOTIDE SEQUENCE [LARGE SCALE GENOMIC DNA]</scope>
    <source>
        <strain evidence="1 2">DSM 18841</strain>
    </source>
</reference>
<evidence type="ECO:0000313" key="2">
    <source>
        <dbReference type="Proteomes" id="UP000256884"/>
    </source>
</evidence>
<dbReference type="InterPro" id="IPR036390">
    <property type="entry name" value="WH_DNA-bd_sf"/>
</dbReference>
<name>A0A3E0I1Z9_9FLAO</name>
<sequence>MSFIKKTNIFVTYYIYMFSKSCEYGLRATIFVAEQSSLDNKVGVKAIAAAIDSPEAFTGKILQILTKNNIIDSIKGPYGGFVINKANLKKIRLSDIVRVLDGDSIYTGCGLGLKQCDDSSPCPLHFKFIEIRDNLRKMLERNTLHDILYTNDKENTFWLKRE</sequence>